<feature type="domain" description="Ricin B lectin" evidence="2">
    <location>
        <begin position="678"/>
        <end position="805"/>
    </location>
</feature>
<dbReference type="SMART" id="SM00458">
    <property type="entry name" value="RICIN"/>
    <property type="match status" value="1"/>
</dbReference>
<reference evidence="3 4" key="1">
    <citation type="journal article" date="2019" name="Int. J. Syst. Evol. Microbiol.">
        <title>The Global Catalogue of Microorganisms (GCM) 10K type strain sequencing project: providing services to taxonomists for standard genome sequencing and annotation.</title>
        <authorList>
            <consortium name="The Broad Institute Genomics Platform"/>
            <consortium name="The Broad Institute Genome Sequencing Center for Infectious Disease"/>
            <person name="Wu L."/>
            <person name="Ma J."/>
        </authorList>
    </citation>
    <scope>NUCLEOTIDE SEQUENCE [LARGE SCALE GENOMIC DNA]</scope>
    <source>
        <strain evidence="3 4">JCM 14326</strain>
    </source>
</reference>
<dbReference type="PANTHER" id="PTHR36453">
    <property type="entry name" value="SECRETED PROTEIN-RELATED"/>
    <property type="match status" value="1"/>
</dbReference>
<dbReference type="InterPro" id="IPR011050">
    <property type="entry name" value="Pectin_lyase_fold/virulence"/>
</dbReference>
<dbReference type="EMBL" id="BAAANL010000006">
    <property type="protein sequence ID" value="GAA1870183.1"/>
    <property type="molecule type" value="Genomic_DNA"/>
</dbReference>
<dbReference type="SUPFAM" id="SSF51126">
    <property type="entry name" value="Pectin lyase-like"/>
    <property type="match status" value="1"/>
</dbReference>
<evidence type="ECO:0000259" key="2">
    <source>
        <dbReference type="SMART" id="SM00458"/>
    </source>
</evidence>
<proteinExistence type="predicted"/>
<dbReference type="Gene3D" id="2.160.20.10">
    <property type="entry name" value="Single-stranded right-handed beta-helix, Pectin lyase-like"/>
    <property type="match status" value="1"/>
</dbReference>
<dbReference type="PANTHER" id="PTHR36453:SF2">
    <property type="entry name" value="APPLE DOMAIN-CONTAINING PROTEIN"/>
    <property type="match status" value="1"/>
</dbReference>
<dbReference type="RefSeq" id="WP_344104702.1">
    <property type="nucleotide sequence ID" value="NZ_BAAANL010000006.1"/>
</dbReference>
<name>A0ABN2NJ52_9MICO</name>
<evidence type="ECO:0000313" key="4">
    <source>
        <dbReference type="Proteomes" id="UP001501094"/>
    </source>
</evidence>
<accession>A0ABN2NJ52</accession>
<organism evidence="3 4">
    <name type="scientific">Myceligenerans crystallogenes</name>
    <dbReference type="NCBI Taxonomy" id="316335"/>
    <lineage>
        <taxon>Bacteria</taxon>
        <taxon>Bacillati</taxon>
        <taxon>Actinomycetota</taxon>
        <taxon>Actinomycetes</taxon>
        <taxon>Micrococcales</taxon>
        <taxon>Promicromonosporaceae</taxon>
        <taxon>Myceligenerans</taxon>
    </lineage>
</organism>
<keyword evidence="1" id="KW-0732">Signal</keyword>
<keyword evidence="4" id="KW-1185">Reference proteome</keyword>
<dbReference type="Pfam" id="PF00652">
    <property type="entry name" value="Ricin_B_lectin"/>
    <property type="match status" value="1"/>
</dbReference>
<dbReference type="InterPro" id="IPR012334">
    <property type="entry name" value="Pectin_lyas_fold"/>
</dbReference>
<comment type="caution">
    <text evidence="3">The sequence shown here is derived from an EMBL/GenBank/DDBJ whole genome shotgun (WGS) entry which is preliminary data.</text>
</comment>
<sequence>MNRAPRRLATVLAVTALVWGSTLASPALAAVAATTTYYASPGGSGTSCTASAPCSISQVKTTVRQNQSSASPTDVVVVLAGGRYQLSAPLSFTAADGGRAGTTVRWTAAPGETPVLTGSTPVTGWSSYDSAKNIWVAPTPAGVDTRDLFVDGVASPRAAVNIARSDIQMTATGFTIRNSALNYLAGLPQKNRIELRSIGHFTDRYSPVSSINGTTATMTQPAWNNNLWGYDTMQAPIFGGHGLSLENSLAFVSQAGHWYIDPSAGRLYLKPANGVHPSSLDVQLPRLERLVDISGSYSDPVRNLTFEGLRFSGTSWLAPSGPDGYAVQQTGAYLAGSYSYYPSDALTSCSQGCRAFERARATWRQSPAAVQVSAATGVAFLRNTFVNLGQTALGIGNDASAHASGVGLGASDIDVVGNVFTQLGGGAVVAGGVRADAHHPSNPAMTNSDILLQGNTVTKTSFTYRENSGLLSTYVDNARILQNEVFDLPYDAIDIGFGWGMNDAGGSQDYVDRGYYEYNPKYSTPTTFKNNLVANNKVHDTKKVFSDGGGIYSLSASPGTVIRENYLYNLRNTVGLYLDEGSRYITATNNVLRDTNPWVFANTGATRTTRDNTVDSTWHMGGVTQGDFTSATNNRITNDHTVSGSTWPAQAQAIICAAGVPDAYRTPLNTPGCGTQGGGTELVGAASGRCLDVPSASTENGTQVTLWDCNGQSNQSWTYTSDKRLVVYGNKCLDADDQGTTNGTAAIIWDCNGQPNQQWNLNSNGTITGVQSGLCLDASEYGTANGTRIHLWACHGGTNQQWTRR</sequence>
<evidence type="ECO:0000256" key="1">
    <source>
        <dbReference type="SAM" id="SignalP"/>
    </source>
</evidence>
<dbReference type="SUPFAM" id="SSF50370">
    <property type="entry name" value="Ricin B-like lectins"/>
    <property type="match status" value="1"/>
</dbReference>
<dbReference type="SMART" id="SM00710">
    <property type="entry name" value="PbH1"/>
    <property type="match status" value="7"/>
</dbReference>
<dbReference type="InterPro" id="IPR035992">
    <property type="entry name" value="Ricin_B-like_lectins"/>
</dbReference>
<dbReference type="InterPro" id="IPR000772">
    <property type="entry name" value="Ricin_B_lectin"/>
</dbReference>
<dbReference type="PROSITE" id="PS50231">
    <property type="entry name" value="RICIN_B_LECTIN"/>
    <property type="match status" value="1"/>
</dbReference>
<feature type="signal peptide" evidence="1">
    <location>
        <begin position="1"/>
        <end position="29"/>
    </location>
</feature>
<dbReference type="Proteomes" id="UP001501094">
    <property type="component" value="Unassembled WGS sequence"/>
</dbReference>
<protein>
    <submittedName>
        <fullName evidence="3">RICIN domain-containing protein</fullName>
    </submittedName>
</protein>
<dbReference type="InterPro" id="IPR006626">
    <property type="entry name" value="PbH1"/>
</dbReference>
<feature type="chain" id="PRO_5045083303" evidence="1">
    <location>
        <begin position="30"/>
        <end position="805"/>
    </location>
</feature>
<evidence type="ECO:0000313" key="3">
    <source>
        <dbReference type="EMBL" id="GAA1870183.1"/>
    </source>
</evidence>
<gene>
    <name evidence="3" type="ORF">GCM10009751_31560</name>
</gene>
<dbReference type="Gene3D" id="2.80.10.50">
    <property type="match status" value="1"/>
</dbReference>
<dbReference type="CDD" id="cd23418">
    <property type="entry name" value="beta-trefoil_Ricin_XLN-like"/>
    <property type="match status" value="1"/>
</dbReference>